<keyword evidence="16" id="KW-1185">Reference proteome</keyword>
<evidence type="ECO:0000313" key="15">
    <source>
        <dbReference type="Ensembl" id="ENSEBUP00000013963.1"/>
    </source>
</evidence>
<evidence type="ECO:0000256" key="10">
    <source>
        <dbReference type="ARBA" id="ARBA00022824"/>
    </source>
</evidence>
<feature type="repeat" description="TPR" evidence="13">
    <location>
        <begin position="500"/>
        <end position="533"/>
    </location>
</feature>
<dbReference type="PROSITE" id="PS50005">
    <property type="entry name" value="TPR"/>
    <property type="match status" value="3"/>
</dbReference>
<comment type="similarity">
    <text evidence="4">Belongs to the TMTC family.</text>
</comment>
<evidence type="ECO:0000256" key="6">
    <source>
        <dbReference type="ARBA" id="ARBA00022679"/>
    </source>
</evidence>
<keyword evidence="6" id="KW-0808">Transferase</keyword>
<name>A0A8C4QE13_EPTBU</name>
<organism evidence="15 16">
    <name type="scientific">Eptatretus burgeri</name>
    <name type="common">Inshore hagfish</name>
    <dbReference type="NCBI Taxonomy" id="7764"/>
    <lineage>
        <taxon>Eukaryota</taxon>
        <taxon>Metazoa</taxon>
        <taxon>Chordata</taxon>
        <taxon>Craniata</taxon>
        <taxon>Vertebrata</taxon>
        <taxon>Cyclostomata</taxon>
        <taxon>Myxini</taxon>
        <taxon>Myxiniformes</taxon>
        <taxon>Myxinidae</taxon>
        <taxon>Eptatretinae</taxon>
        <taxon>Eptatretus</taxon>
    </lineage>
</organism>
<evidence type="ECO:0000256" key="11">
    <source>
        <dbReference type="ARBA" id="ARBA00022989"/>
    </source>
</evidence>
<dbReference type="InterPro" id="IPR052346">
    <property type="entry name" value="O-mannosyl-transferase_TMTC"/>
</dbReference>
<keyword evidence="7" id="KW-0812">Transmembrane</keyword>
<evidence type="ECO:0000256" key="7">
    <source>
        <dbReference type="ARBA" id="ARBA00022692"/>
    </source>
</evidence>
<keyword evidence="10" id="KW-0256">Endoplasmic reticulum</keyword>
<dbReference type="SUPFAM" id="SSF48452">
    <property type="entry name" value="TPR-like"/>
    <property type="match status" value="1"/>
</dbReference>
<reference evidence="15" key="1">
    <citation type="submission" date="2025-08" db="UniProtKB">
        <authorList>
            <consortium name="Ensembl"/>
        </authorList>
    </citation>
    <scope>IDENTIFICATION</scope>
</reference>
<dbReference type="Gene3D" id="1.25.40.10">
    <property type="entry name" value="Tetratricopeptide repeat domain"/>
    <property type="match status" value="1"/>
</dbReference>
<dbReference type="Proteomes" id="UP000694388">
    <property type="component" value="Unplaced"/>
</dbReference>
<evidence type="ECO:0000256" key="4">
    <source>
        <dbReference type="ARBA" id="ARBA00007882"/>
    </source>
</evidence>
<dbReference type="GO" id="GO:0005783">
    <property type="term" value="C:endoplasmic reticulum"/>
    <property type="evidence" value="ECO:0007669"/>
    <property type="project" value="UniProtKB-SubCell"/>
</dbReference>
<proteinExistence type="inferred from homology"/>
<dbReference type="GeneTree" id="ENSGT00940000158521"/>
<feature type="repeat" description="TPR" evidence="13">
    <location>
        <begin position="398"/>
        <end position="431"/>
    </location>
</feature>
<accession>A0A8C4QE13</accession>
<evidence type="ECO:0000259" key="14">
    <source>
        <dbReference type="Pfam" id="PF08409"/>
    </source>
</evidence>
<dbReference type="SMART" id="SM00028">
    <property type="entry name" value="TPR"/>
    <property type="match status" value="7"/>
</dbReference>
<keyword evidence="8" id="KW-0677">Repeat</keyword>
<keyword evidence="12" id="KW-0472">Membrane</keyword>
<reference evidence="15" key="2">
    <citation type="submission" date="2025-09" db="UniProtKB">
        <authorList>
            <consortium name="Ensembl"/>
        </authorList>
    </citation>
    <scope>IDENTIFICATION</scope>
</reference>
<dbReference type="GO" id="GO:0016020">
    <property type="term" value="C:membrane"/>
    <property type="evidence" value="ECO:0007669"/>
    <property type="project" value="UniProtKB-SubCell"/>
</dbReference>
<dbReference type="InterPro" id="IPR011990">
    <property type="entry name" value="TPR-like_helical_dom_sf"/>
</dbReference>
<dbReference type="AlphaFoldDB" id="A0A8C4QE13"/>
<evidence type="ECO:0000256" key="3">
    <source>
        <dbReference type="ARBA" id="ARBA00004922"/>
    </source>
</evidence>
<dbReference type="Pfam" id="PF13432">
    <property type="entry name" value="TPR_16"/>
    <property type="match status" value="2"/>
</dbReference>
<comment type="subcellular location">
    <subcellularLocation>
        <location evidence="2">Endoplasmic reticulum</location>
    </subcellularLocation>
    <subcellularLocation>
        <location evidence="1">Membrane</location>
        <topology evidence="1">Multi-pass membrane protein</topology>
    </subcellularLocation>
</comment>
<evidence type="ECO:0000256" key="13">
    <source>
        <dbReference type="PROSITE-ProRule" id="PRU00339"/>
    </source>
</evidence>
<dbReference type="GO" id="GO:0030968">
    <property type="term" value="P:endoplasmic reticulum unfolded protein response"/>
    <property type="evidence" value="ECO:0007669"/>
    <property type="project" value="TreeGrafter"/>
</dbReference>
<dbReference type="Pfam" id="PF08409">
    <property type="entry name" value="TMTC_DUF1736"/>
    <property type="match status" value="1"/>
</dbReference>
<dbReference type="Ensembl" id="ENSEBUT00000014539.1">
    <property type="protein sequence ID" value="ENSEBUP00000013963.1"/>
    <property type="gene ID" value="ENSEBUG00000008795.1"/>
</dbReference>
<evidence type="ECO:0000256" key="8">
    <source>
        <dbReference type="ARBA" id="ARBA00022737"/>
    </source>
</evidence>
<evidence type="ECO:0000256" key="9">
    <source>
        <dbReference type="ARBA" id="ARBA00022803"/>
    </source>
</evidence>
<dbReference type="GO" id="GO:0004169">
    <property type="term" value="F:dolichyl-phosphate-mannose-protein mannosyltransferase activity"/>
    <property type="evidence" value="ECO:0007669"/>
    <property type="project" value="UniProtKB-EC"/>
</dbReference>
<evidence type="ECO:0000313" key="16">
    <source>
        <dbReference type="Proteomes" id="UP000694388"/>
    </source>
</evidence>
<evidence type="ECO:0000256" key="2">
    <source>
        <dbReference type="ARBA" id="ARBA00004240"/>
    </source>
</evidence>
<dbReference type="InterPro" id="IPR019734">
    <property type="entry name" value="TPR_rpt"/>
</dbReference>
<evidence type="ECO:0000256" key="1">
    <source>
        <dbReference type="ARBA" id="ARBA00004141"/>
    </source>
</evidence>
<feature type="repeat" description="TPR" evidence="13">
    <location>
        <begin position="602"/>
        <end position="635"/>
    </location>
</feature>
<evidence type="ECO:0000256" key="5">
    <source>
        <dbReference type="ARBA" id="ARBA00012839"/>
    </source>
</evidence>
<dbReference type="PANTHER" id="PTHR44227:SF3">
    <property type="entry name" value="PROTEIN O-MANNOSYL-TRANSFERASE TMTC4"/>
    <property type="match status" value="1"/>
</dbReference>
<dbReference type="EC" id="2.4.1.109" evidence="5"/>
<sequence>KKRKRQTVSALDGWGKGFNRAVSARAWGSSAEHGWMCAGTVERHQRERVLPIPCPSHTQARLVIALSAFTCFCNSYDGDFVFDDAEAIVGNKDLRPETPLIQLFKHDFWGSPLNLNSSHKSYRPLTVLTFRLNYLLSGGLDSRGFHLGNILLHMVVCCMFYDVCCLLACHPSAQPQQTCSQRAPEAFLAALLFAVHPVHTEAVAGIVGRADLLCAAFFFLSLSSYMKAFNAALSQRMSSFFGQEFVAFIKRQVVLVMALLAIAHVRWRAMGSGPPAFTPDDNPASFAEGLLVRTINYNYIYALNVYILLCPWWLCFDWSMGCVPLITSASDWRIAVPLIFWIILTGFTQQALQVKCEREPFLAILVLSHWARCVHRASQWRTEQELFRSGLSVCPLNAKVHYNVGKNWAAKGNNTLAMKYYRRAIRLHPHYVQPMNNLGNILKEHNHPIEAEEVLRRAVSIQKDFAAAWMNLGIVQNSLGKRVEAELSYRTALHYRRRYPDCLYNLGRLYLDAQRPAEALAAWREAILLQPDHRMAWHNTVVLLDQLGKLQEAETAAREALRISPDEPSLCFSIANVLGKQNKYQEAEEFFLKALQGNLSSAFYHGNLAVLYHRWGKLKEARTQYQLSLELDPSDKGTQDNYAMLLRRMTANADIKT</sequence>
<keyword evidence="9 13" id="KW-0802">TPR repeat</keyword>
<evidence type="ECO:0000256" key="12">
    <source>
        <dbReference type="ARBA" id="ARBA00023136"/>
    </source>
</evidence>
<protein>
    <recommendedName>
        <fullName evidence="5">dolichyl-phosphate-mannose--protein mannosyltransferase</fullName>
        <ecNumber evidence="5">2.4.1.109</ecNumber>
    </recommendedName>
</protein>
<dbReference type="PANTHER" id="PTHR44227">
    <property type="match status" value="1"/>
</dbReference>
<dbReference type="InterPro" id="IPR013618">
    <property type="entry name" value="TMTC_DUF1736"/>
</dbReference>
<dbReference type="Pfam" id="PF13374">
    <property type="entry name" value="TPR_10"/>
    <property type="match status" value="1"/>
</dbReference>
<comment type="pathway">
    <text evidence="3">Protein modification; protein glycosylation.</text>
</comment>
<feature type="domain" description="DUF1736" evidence="14">
    <location>
        <begin position="273"/>
        <end position="344"/>
    </location>
</feature>
<dbReference type="UniPathway" id="UPA00378"/>
<keyword evidence="11" id="KW-1133">Transmembrane helix</keyword>
<dbReference type="OMA" id="HWQHAVA"/>